<dbReference type="InterPro" id="IPR024337">
    <property type="entry name" value="tRNA_splic_suSen54"/>
</dbReference>
<evidence type="ECO:0000256" key="1">
    <source>
        <dbReference type="ARBA" id="ARBA00005736"/>
    </source>
</evidence>
<dbReference type="OrthoDB" id="408683at2759"/>
<name>A0A9N9MHZ2_9CUCU</name>
<dbReference type="AlphaFoldDB" id="A0A9N9MHZ2"/>
<evidence type="ECO:0000256" key="2">
    <source>
        <dbReference type="ARBA" id="ARBA00022694"/>
    </source>
</evidence>
<dbReference type="PANTHER" id="PTHR21027">
    <property type="entry name" value="TRNA-SPLICING ENDONUCLEASE SUBUNIT SEN54"/>
    <property type="match status" value="1"/>
</dbReference>
<dbReference type="PANTHER" id="PTHR21027:SF1">
    <property type="entry name" value="TRNA-SPLICING ENDONUCLEASE SUBUNIT SEN54"/>
    <property type="match status" value="1"/>
</dbReference>
<dbReference type="Proteomes" id="UP001152799">
    <property type="component" value="Chromosome 13"/>
</dbReference>
<proteinExistence type="inferred from homology"/>
<keyword evidence="2" id="KW-0819">tRNA processing</keyword>
<dbReference type="GO" id="GO:0000214">
    <property type="term" value="C:tRNA-intron endonuclease complex"/>
    <property type="evidence" value="ECO:0007669"/>
    <property type="project" value="TreeGrafter"/>
</dbReference>
<organism evidence="4 5">
    <name type="scientific">Ceutorhynchus assimilis</name>
    <name type="common">cabbage seed weevil</name>
    <dbReference type="NCBI Taxonomy" id="467358"/>
    <lineage>
        <taxon>Eukaryota</taxon>
        <taxon>Metazoa</taxon>
        <taxon>Ecdysozoa</taxon>
        <taxon>Arthropoda</taxon>
        <taxon>Hexapoda</taxon>
        <taxon>Insecta</taxon>
        <taxon>Pterygota</taxon>
        <taxon>Neoptera</taxon>
        <taxon>Endopterygota</taxon>
        <taxon>Coleoptera</taxon>
        <taxon>Polyphaga</taxon>
        <taxon>Cucujiformia</taxon>
        <taxon>Curculionidae</taxon>
        <taxon>Ceutorhynchinae</taxon>
        <taxon>Ceutorhynchus</taxon>
    </lineage>
</organism>
<accession>A0A9N9MHZ2</accession>
<protein>
    <recommendedName>
        <fullName evidence="3">tRNA-splicing endonuclease subunit Sen54 N-terminal domain-containing protein</fullName>
    </recommendedName>
</protein>
<dbReference type="InterPro" id="IPR024336">
    <property type="entry name" value="tRNA_splic_suSen54_N"/>
</dbReference>
<gene>
    <name evidence="4" type="ORF">CEUTPL_LOCUS3802</name>
</gene>
<dbReference type="GO" id="GO:0000379">
    <property type="term" value="P:tRNA-type intron splice site recognition and cleavage"/>
    <property type="evidence" value="ECO:0007669"/>
    <property type="project" value="TreeGrafter"/>
</dbReference>
<evidence type="ECO:0000259" key="3">
    <source>
        <dbReference type="Pfam" id="PF12928"/>
    </source>
</evidence>
<feature type="domain" description="tRNA-splicing endonuclease subunit Sen54 N-terminal" evidence="3">
    <location>
        <begin position="49"/>
        <end position="113"/>
    </location>
</feature>
<evidence type="ECO:0000313" key="4">
    <source>
        <dbReference type="EMBL" id="CAG9763132.1"/>
    </source>
</evidence>
<sequence>MDVFAKKCIEDHRQPLVKLPLLPVQKLFFPAKTPDEVNRIEEHQNYFKTVLEYQKIEKRSARAQAIWLNTKNMAQVTKITKNLVRNFGFQNKEGVFIWPEEMLFLLESNKLEVTCNDCPLTIEQAYEITLQTISIAKYRIYKKLASLGHKLVKYEEFRPTKRASEEEQSDSKRIKKDAQQIENIFQQMRNIMPKHSNQTSDNIKPNYCVYNATNQGKQPNFNLFICEEELKQSSFNLNKLPNIYATCDDDVSFYKLSAIHLPQL</sequence>
<dbReference type="EMBL" id="OU892289">
    <property type="protein sequence ID" value="CAG9763132.1"/>
    <property type="molecule type" value="Genomic_DNA"/>
</dbReference>
<reference evidence="4" key="1">
    <citation type="submission" date="2022-01" db="EMBL/GenBank/DDBJ databases">
        <authorList>
            <person name="King R."/>
        </authorList>
    </citation>
    <scope>NUCLEOTIDE SEQUENCE</scope>
</reference>
<dbReference type="Pfam" id="PF12928">
    <property type="entry name" value="tRNA_int_end_N2"/>
    <property type="match status" value="1"/>
</dbReference>
<comment type="similarity">
    <text evidence="1">Belongs to the SEN54 family.</text>
</comment>
<keyword evidence="5" id="KW-1185">Reference proteome</keyword>
<evidence type="ECO:0000313" key="5">
    <source>
        <dbReference type="Proteomes" id="UP001152799"/>
    </source>
</evidence>